<dbReference type="PANTHER" id="PTHR35175">
    <property type="entry name" value="DUF1289 DOMAIN-CONTAINING PROTEIN"/>
    <property type="match status" value="1"/>
</dbReference>
<dbReference type="Pfam" id="PF06945">
    <property type="entry name" value="DUF1289"/>
    <property type="match status" value="1"/>
</dbReference>
<dbReference type="AlphaFoldDB" id="A0AAU7Y6I3"/>
<reference evidence="1" key="1">
    <citation type="submission" date="2023-08" db="EMBL/GenBank/DDBJ databases">
        <title>Increased levels of nutrients transform a symbiont into a lethal pathobiont.</title>
        <authorList>
            <person name="Lachnit T."/>
            <person name="Ulrich L."/>
            <person name="Willmer F.M."/>
            <person name="Hasenbein T."/>
            <person name="Steiner L.X."/>
            <person name="Wolters M."/>
            <person name="Herbst E.M."/>
            <person name="Deines P."/>
        </authorList>
    </citation>
    <scope>NUCLEOTIDE SEQUENCE</scope>
    <source>
        <strain evidence="1">T3</strain>
    </source>
</reference>
<protein>
    <submittedName>
        <fullName evidence="1">DUF1289 domain-containing protein</fullName>
    </submittedName>
</protein>
<dbReference type="InterPro" id="IPR010710">
    <property type="entry name" value="DUF1289"/>
</dbReference>
<dbReference type="RefSeq" id="WP_081672172.1">
    <property type="nucleotide sequence ID" value="NZ_AP023081.1"/>
</dbReference>
<organism evidence="1">
    <name type="scientific">Pseudomonas solani</name>
    <dbReference type="NCBI Taxonomy" id="2731552"/>
    <lineage>
        <taxon>Bacteria</taxon>
        <taxon>Pseudomonadati</taxon>
        <taxon>Pseudomonadota</taxon>
        <taxon>Gammaproteobacteria</taxon>
        <taxon>Pseudomonadales</taxon>
        <taxon>Pseudomonadaceae</taxon>
        <taxon>Pseudomonas</taxon>
    </lineage>
</organism>
<proteinExistence type="predicted"/>
<dbReference type="PANTHER" id="PTHR35175:SF2">
    <property type="entry name" value="DUF1289 DOMAIN-CONTAINING PROTEIN"/>
    <property type="match status" value="1"/>
</dbReference>
<evidence type="ECO:0000313" key="1">
    <source>
        <dbReference type="EMBL" id="XBY64387.1"/>
    </source>
</evidence>
<dbReference type="EMBL" id="CP158373">
    <property type="protein sequence ID" value="XBY64387.1"/>
    <property type="molecule type" value="Genomic_DNA"/>
</dbReference>
<sequence length="67" mass="7394">MSSKNSEPPAPPSPGSPCIRRCCLDDADVCVGCGRTLGEILEWNEAGADRRWQILEQAAQRVRSRPR</sequence>
<gene>
    <name evidence="1" type="ORF">ABS648_01100</name>
</gene>
<name>A0AAU7Y6I3_9PSED</name>
<accession>A0AAU7Y6I3</accession>